<name>J4H3V5_9APHY</name>
<protein>
    <recommendedName>
        <fullName evidence="6">Hydrophobin</fullName>
    </recommendedName>
</protein>
<dbReference type="STRING" id="599839.J4H3V5"/>
<dbReference type="InParanoid" id="J4H3V5"/>
<evidence type="ECO:0000256" key="2">
    <source>
        <dbReference type="ARBA" id="ARBA00010446"/>
    </source>
</evidence>
<dbReference type="EMBL" id="HE797133">
    <property type="protein sequence ID" value="CCM03904.1"/>
    <property type="molecule type" value="Genomic_DNA"/>
</dbReference>
<keyword evidence="4 6" id="KW-0964">Secreted</keyword>
<evidence type="ECO:0000256" key="6">
    <source>
        <dbReference type="RuleBase" id="RU365009"/>
    </source>
</evidence>
<accession>J4H3V5</accession>
<feature type="compositionally biased region" description="Pro residues" evidence="7">
    <location>
        <begin position="117"/>
        <end position="127"/>
    </location>
</feature>
<dbReference type="CDD" id="cd23507">
    <property type="entry name" value="hydrophobin_I"/>
    <property type="match status" value="1"/>
</dbReference>
<feature type="compositionally biased region" description="Low complexity" evidence="7">
    <location>
        <begin position="97"/>
        <end position="116"/>
    </location>
</feature>
<comment type="similarity">
    <text evidence="2 6">Belongs to the fungal hydrophobin family.</text>
</comment>
<dbReference type="HOGENOM" id="CLU_105134_1_2_1"/>
<dbReference type="OrthoDB" id="4225815at2759"/>
<dbReference type="GeneID" id="24098815"/>
<dbReference type="RefSeq" id="XP_012183187.1">
    <property type="nucleotide sequence ID" value="XM_012327797.1"/>
</dbReference>
<evidence type="ECO:0000256" key="5">
    <source>
        <dbReference type="ARBA" id="ARBA00023157"/>
    </source>
</evidence>
<evidence type="ECO:0000313" key="8">
    <source>
        <dbReference type="EMBL" id="CCM03904.1"/>
    </source>
</evidence>
<dbReference type="GO" id="GO:0005199">
    <property type="term" value="F:structural constituent of cell wall"/>
    <property type="evidence" value="ECO:0007669"/>
    <property type="project" value="InterPro"/>
</dbReference>
<evidence type="ECO:0000256" key="3">
    <source>
        <dbReference type="ARBA" id="ARBA00022512"/>
    </source>
</evidence>
<dbReference type="Proteomes" id="UP000006352">
    <property type="component" value="Unassembled WGS sequence"/>
</dbReference>
<feature type="compositionally biased region" description="Polar residues" evidence="7">
    <location>
        <begin position="26"/>
        <end position="37"/>
    </location>
</feature>
<gene>
    <name evidence="8" type="ORF">FIBRA_06055</name>
</gene>
<keyword evidence="6" id="KW-0732">Signal</keyword>
<dbReference type="InterPro" id="IPR001338">
    <property type="entry name" value="Class_I_Hydrophobin"/>
</dbReference>
<keyword evidence="9" id="KW-1185">Reference proteome</keyword>
<evidence type="ECO:0000256" key="1">
    <source>
        <dbReference type="ARBA" id="ARBA00004191"/>
    </source>
</evidence>
<dbReference type="GO" id="GO:0009277">
    <property type="term" value="C:fungal-type cell wall"/>
    <property type="evidence" value="ECO:0007669"/>
    <property type="project" value="InterPro"/>
</dbReference>
<evidence type="ECO:0000256" key="4">
    <source>
        <dbReference type="ARBA" id="ARBA00022525"/>
    </source>
</evidence>
<reference evidence="8 9" key="1">
    <citation type="journal article" date="2012" name="Appl. Environ. Microbiol.">
        <title>Short-read sequencing for genomic analysis of the brown rot fungus Fibroporia radiculosa.</title>
        <authorList>
            <person name="Tang J.D."/>
            <person name="Perkins A.D."/>
            <person name="Sonstegard T.S."/>
            <person name="Schroeder S.G."/>
            <person name="Burgess S.C."/>
            <person name="Diehl S.V."/>
        </authorList>
    </citation>
    <scope>NUCLEOTIDE SEQUENCE [LARGE SCALE GENOMIC DNA]</scope>
    <source>
        <strain evidence="8 9">TFFH 294</strain>
    </source>
</reference>
<keyword evidence="3 6" id="KW-0134">Cell wall</keyword>
<sequence>MGLASQAAALLRRPIKGSPSPPIRSVTASPLSPTSSVSHNMHFSARLLSLLAAALLATAAPHQGDAAVTVTVTVFDYSPSSTMFSSSQSTPPPTPTFSPSSSSSTTWAPSSSDTPSSTPPPSPPSAPSPSSAGGQCNTGPIQCCSNLVAPSDPRASSLLDLVGLVVHDIIDNVGLGCEGLVGGGSSCISTPVCCENNSFNGLINIGCVPIVISL</sequence>
<keyword evidence="5 6" id="KW-1015">Disulfide bond</keyword>
<organism evidence="8 9">
    <name type="scientific">Fibroporia radiculosa</name>
    <dbReference type="NCBI Taxonomy" id="599839"/>
    <lineage>
        <taxon>Eukaryota</taxon>
        <taxon>Fungi</taxon>
        <taxon>Dikarya</taxon>
        <taxon>Basidiomycota</taxon>
        <taxon>Agaricomycotina</taxon>
        <taxon>Agaricomycetes</taxon>
        <taxon>Polyporales</taxon>
        <taxon>Fibroporiaceae</taxon>
        <taxon>Fibroporia</taxon>
    </lineage>
</organism>
<evidence type="ECO:0000313" key="9">
    <source>
        <dbReference type="Proteomes" id="UP000006352"/>
    </source>
</evidence>
<dbReference type="Pfam" id="PF01185">
    <property type="entry name" value="Hydrophobin"/>
    <property type="match status" value="1"/>
</dbReference>
<comment type="subcellular location">
    <subcellularLocation>
        <location evidence="1 6">Secreted</location>
        <location evidence="1 6">Cell wall</location>
    </subcellularLocation>
</comment>
<feature type="region of interest" description="Disordered" evidence="7">
    <location>
        <begin position="81"/>
        <end position="134"/>
    </location>
</feature>
<feature type="region of interest" description="Disordered" evidence="7">
    <location>
        <begin position="12"/>
        <end position="37"/>
    </location>
</feature>
<dbReference type="SMART" id="SM00075">
    <property type="entry name" value="HYDRO"/>
    <property type="match status" value="1"/>
</dbReference>
<proteinExistence type="inferred from homology"/>
<dbReference type="AlphaFoldDB" id="J4H3V5"/>
<evidence type="ECO:0000256" key="7">
    <source>
        <dbReference type="SAM" id="MobiDB-lite"/>
    </source>
</evidence>